<evidence type="ECO:0000313" key="2">
    <source>
        <dbReference type="EMBL" id="CAA9559292.1"/>
    </source>
</evidence>
<name>A0A6J4UV16_9BACT</name>
<evidence type="ECO:0000256" key="1">
    <source>
        <dbReference type="SAM" id="MobiDB-lite"/>
    </source>
</evidence>
<reference evidence="2" key="1">
    <citation type="submission" date="2020-02" db="EMBL/GenBank/DDBJ databases">
        <authorList>
            <person name="Meier V. D."/>
        </authorList>
    </citation>
    <scope>NUCLEOTIDE SEQUENCE</scope>
    <source>
        <strain evidence="2">AVDCRST_MAG70</strain>
    </source>
</reference>
<gene>
    <name evidence="2" type="ORF">AVDCRST_MAG70-1529</name>
</gene>
<organism evidence="2">
    <name type="scientific">uncultured Thermomicrobiales bacterium</name>
    <dbReference type="NCBI Taxonomy" id="1645740"/>
    <lineage>
        <taxon>Bacteria</taxon>
        <taxon>Pseudomonadati</taxon>
        <taxon>Thermomicrobiota</taxon>
        <taxon>Thermomicrobia</taxon>
        <taxon>Thermomicrobiales</taxon>
        <taxon>environmental samples</taxon>
    </lineage>
</organism>
<sequence length="57" mass="5652">MMTADTSVGAILAAPSNHTFVPVTMGTDLLGQDAVSGAPTDRAPVADAPGALWGTRA</sequence>
<accession>A0A6J4UV16</accession>
<dbReference type="EMBL" id="CADCWH010000243">
    <property type="protein sequence ID" value="CAA9559292.1"/>
    <property type="molecule type" value="Genomic_DNA"/>
</dbReference>
<protein>
    <submittedName>
        <fullName evidence="2">Uncharacterized protein</fullName>
    </submittedName>
</protein>
<dbReference type="AlphaFoldDB" id="A0A6J4UV16"/>
<proteinExistence type="predicted"/>
<feature type="region of interest" description="Disordered" evidence="1">
    <location>
        <begin position="35"/>
        <end position="57"/>
    </location>
</feature>